<keyword evidence="5 11" id="KW-1133">Transmembrane helix</keyword>
<evidence type="ECO:0000256" key="4">
    <source>
        <dbReference type="ARBA" id="ARBA00022737"/>
    </source>
</evidence>
<dbReference type="Gene3D" id="3.10.250.10">
    <property type="entry name" value="SRCR-like domain"/>
    <property type="match status" value="3"/>
</dbReference>
<dbReference type="STRING" id="32264.T1K324"/>
<keyword evidence="7 9" id="KW-1015">Disulfide bond</keyword>
<comment type="caution">
    <text evidence="9">Lacks conserved residue(s) required for the propagation of feature annotation.</text>
</comment>
<dbReference type="InterPro" id="IPR039448">
    <property type="entry name" value="Beta_helix"/>
</dbReference>
<keyword evidence="8" id="KW-0325">Glycoprotein</keyword>
<dbReference type="HOGENOM" id="CLU_000296_1_0_1"/>
<feature type="disulfide bond" evidence="9">
    <location>
        <begin position="1157"/>
        <end position="1167"/>
    </location>
</feature>
<dbReference type="SUPFAM" id="SSF56436">
    <property type="entry name" value="C-type lectin-like"/>
    <property type="match status" value="1"/>
</dbReference>
<dbReference type="PRINTS" id="PR00258">
    <property type="entry name" value="SPERACTRCPTR"/>
</dbReference>
<evidence type="ECO:0000256" key="5">
    <source>
        <dbReference type="ARBA" id="ARBA00022989"/>
    </source>
</evidence>
<dbReference type="InterPro" id="IPR001190">
    <property type="entry name" value="SRCR"/>
</dbReference>
<dbReference type="SUPFAM" id="SSF51126">
    <property type="entry name" value="Pectin lyase-like"/>
    <property type="match status" value="2"/>
</dbReference>
<dbReference type="InterPro" id="IPR016186">
    <property type="entry name" value="C-type_lectin-like/link_sf"/>
</dbReference>
<evidence type="ECO:0000256" key="7">
    <source>
        <dbReference type="ARBA" id="ARBA00023157"/>
    </source>
</evidence>
<feature type="domain" description="SRCR" evidence="12">
    <location>
        <begin position="179"/>
        <end position="284"/>
    </location>
</feature>
<evidence type="ECO:0000256" key="3">
    <source>
        <dbReference type="ARBA" id="ARBA00022729"/>
    </source>
</evidence>
<accession>T1K324</accession>
<dbReference type="SUPFAM" id="SSF56487">
    <property type="entry name" value="SRCR-like"/>
    <property type="match status" value="3"/>
</dbReference>
<feature type="domain" description="SRCR" evidence="12">
    <location>
        <begin position="1085"/>
        <end position="1190"/>
    </location>
</feature>
<proteinExistence type="predicted"/>
<keyword evidence="3" id="KW-0732">Signal</keyword>
<dbReference type="Gene3D" id="3.10.100.10">
    <property type="entry name" value="Mannose-Binding Protein A, subunit A"/>
    <property type="match status" value="1"/>
</dbReference>
<dbReference type="PROSITE" id="PS50287">
    <property type="entry name" value="SRCR_2"/>
    <property type="match status" value="3"/>
</dbReference>
<keyword evidence="14" id="KW-1185">Reference proteome</keyword>
<feature type="compositionally biased region" description="Low complexity" evidence="10">
    <location>
        <begin position="2947"/>
        <end position="2959"/>
    </location>
</feature>
<feature type="disulfide bond" evidence="9">
    <location>
        <begin position="249"/>
        <end position="259"/>
    </location>
</feature>
<dbReference type="InterPro" id="IPR011050">
    <property type="entry name" value="Pectin_lyase_fold/virulence"/>
</dbReference>
<evidence type="ECO:0000256" key="8">
    <source>
        <dbReference type="ARBA" id="ARBA00023180"/>
    </source>
</evidence>
<dbReference type="Proteomes" id="UP000015104">
    <property type="component" value="Unassembled WGS sequence"/>
</dbReference>
<feature type="region of interest" description="Disordered" evidence="10">
    <location>
        <begin position="2906"/>
        <end position="3020"/>
    </location>
</feature>
<evidence type="ECO:0000313" key="13">
    <source>
        <dbReference type="EnsemblMetazoa" id="tetur04g07130.1"/>
    </source>
</evidence>
<dbReference type="Pfam" id="PF00530">
    <property type="entry name" value="SRCR"/>
    <property type="match status" value="3"/>
</dbReference>
<evidence type="ECO:0000256" key="10">
    <source>
        <dbReference type="SAM" id="MobiDB-lite"/>
    </source>
</evidence>
<dbReference type="Gene3D" id="2.160.20.10">
    <property type="entry name" value="Single-stranded right-handed beta-helix, Pectin lyase-like"/>
    <property type="match status" value="2"/>
</dbReference>
<dbReference type="InterPro" id="IPR036772">
    <property type="entry name" value="SRCR-like_dom_sf"/>
</dbReference>
<sequence length="3102" mass="352298">MALFSWGIFIFWNLTMIPYKLLFILLLLVNHSCSQSYNSIESFPESTSNDKQLRNNYVDNQYISQHHSSSTNSDTLTAKFTGGVVNSRLTLKLSASPYIIGENILIEKNGDLIIEPGVELRFNHRKSVTVYGSIQAKGTEDQKIIFTRNEKNPDYSYSSYQSQNSSVISSLSSVAWPDVRLVDGDLPSEGRVQIKYSGRWHSVCTNSKNWTLSDIQVVCRELGFNGGHWYSWLPRHNDSRQLMFEYPGCTGSESSLLDCPNWVRGRRIGSGICDYHADIGIRCNRQLYSPPSSPLIPAYWSGLRFIRSSSRSTLLFNDRVRREISRSILENVIITYAGEDIDGEPVAAIYSVGVPPQLNRVEVKWSAATGLNISDPIDGISIVDSSFSDNRGYGIFINSSFGSVTLKGLRVRNNGADGIRYITHESIGDGQSFSESTELDGSQVYPLILTHGQSKESRVENPACRYFEIPTDLKSRGIQLTAHFPYLMSESYWGDVRDYHLSRDGYIEVYEGYTRTVISRFQIRNSTRPPSFTSREGKLRICYVPAVLKRLTFSMIVVADMGRAYDLNVTDCNIQNNNGRGIWVENQRAGTVVNRTQVSGHDYVAGINIASGTGDVIINQTTIVDNIGDGVNVTLAGGYKHIDRSTISRNSLRGAAFWFNESSHYLIVPNENHVSYSVIADNLEGGLLMGNVCLAESFWNISMNSFDANLGDAIVYQSCWDPDYGRRDEILITNNRFTRGARLAINIAPAFHFRASLIAHNYFEGHAKGVLYINNWNYVYDDYRYRDVEAVIDIRENHFIRNRGPFVVNIGLQESNERQKLNFERNILKDNVIREMFDRLNPRSRVAAVVVISSSNCKVNLNNLINPESTYELGSHLEHHAKTIDATRNYFGQMRGEYPSRQIYKRIFDRKNRYNMAMIKFLRYRTSENIFDNEDYLSSDKEKERDKYSPFIEGNIIGGEMAAEILQLESKTYRVSEDILVKPGSRLIITEDTVLSFDQSIGMMIQGHVEFKSQTMNRIKFTSSGTFGSSSQPTITSSVNQVWKSPSIPSKVNSTIPVTGDRFKAIGNRSARATTSGFGSTSGRVRLSRGDYGLLEVQMDNGRWGSVCSYGFDIVDASVVCQQLGLVVNSRDWLLEKNQFTSSSNLESSVVLSNVQCTPLDNDILRCKAENRTRGDFDNSCLSEVGIKCYRPSWSGVRFGMSADQTEIKHIEIEKAGLFDYASNSFRPALQIDFNRHRLFNVKITENNDAGIGIMWNDFFNTRESLEISNSEIRKNAFHGIISHSQGLVLVNSHIQENAGSAYHYEPMVNKWEQMDLKSWIAPRDPKSIKTLPEDGVNLTLDPSQSDHLYVKITSKPASLSKFSFNIKTRETYAIGIMVLNPIFEGFTDRLTMYNKNNPKAPEYDLKANLSSFPFWIYSFEVSFDYDAGHTPKGDIILYFVTKKITFEDYLDLDLTEQQEEKNRKIKTTIIKGNLFQGNRHGFSASHYNRNIGTNGDFFYRHCNETFILNTNSFINNTKESLLIDAPLYDPGLSALAEINYTLINNKFIGNSKGIYQESRNYRGSNNLYHWTVNGSIFENNANGGVILYLPYVWQYNENFTHSISVHNNSFRRNTNFEFTIDGHFARFNMSRNIFQDNKCKDGLFTITGMEKAMLIEDNDIVQNSGRYMVEFNVESHADMFGIVQAYFRRNRILENSDESRLTGIRRDHHNPASYSMALRGVQYINITRNLIRNDALLFEFIAGVLTGSLQNRINVVENWWGTANSTRIKERIFDFDDWNSYAIANFSPMLTTESIDAALVNADLREAFMDLDRPFGGRIHSSLTLTKRDKPYIINADLTVLPGANLTIQPGVVLEFYPSVGILVLGDLVAYGTREDWITMRPYSSHYNGIELKDGLEIDVIREKRSISMARISDLSEVRLCHTEACEEWKQGNRHDGFLEIFNRTTMQWIPICDERFSERNAQVVCSSLGYSRLNVHLRRGPRIDMSPTYTSRVRYWPHPLQCSGKESKITECEIRLNGYTNETQGCHHDGKSFVYIFCGPLEKEKEDKYWGGLRFAIPDFEKPTDASFQLPTRSHQEPRSRLQYVEILGAGILHGERNAAIQIIQRDVGLEFVTVRNSAYHGIEAIAPEKHLIFHNLDLTNNLGSGLNYLLLNGASTDMPFLPYIPLKESTLPYNVFSFVDICDTNKNLVIDQRLILYFKYDSRAVDCVKIIRSSVKSKKVGFRLLQFNLFNSSSYSATTDFIRVYDGDIFNQTTKLIAEMGVSNEHRRQASELQYYKSSEDSLSVRIHASGASGIYGFVAEITTSPISYFIGRGLFHNVTNSQIYNNSLGGMIYKSVGETSPSVSILRSSFESNCLSIFGNFTTCPSAIFLHLQNTPHFYFQNNLIKNNDGGLRIRVNAQNAAAALHAYIVNNLFIDNHKREALYIRGPDSGSYQIVIIRRNYFNHNLSPHKNNIYLSKILFNFTENVMVRNYGRHQLAVVGFDISYSHQTIYRNWFYNNFASHWEEKSTIFATNSGQRYDYNYLVNPDNNFEIATMNQSLPDLSKALVDASFNWWGFNETAAVAGRIRDANDYRELLSVRFAPYLTSNASVLSGICSGGWTKIGDTCFLYFGARLTHSEAKHFCELQNSTMPVVKAHFEELTNYLYESEETYHRRFYPVWVQSLGFLEKGCTILLDGKIQSYQCNERLPFLCERAPTIGITLFWLDGSPFGLAIISISLVTAILTFLCLLCWTCKSRERHKEKLERHNSIRASIRSNRSFSSSASLSEIAYKRQIEKAIIMARENQESMGSGAIMRAGATAIGASSFKGITNPNNISNNDSYDSLAKDNSHFVGSDTSDEVEYNRVGQPSRQVFRELEDRFSKDPQLENANVDYLLRPTFDFTIQNEGFKETPSISRASADISKDYPYNTGDSSPVNTLSTMDTKRTEDDDDDEDDHTDQHSDSSSPSLSYPRGHSSPHHYEEYKGKSPTPSSTLPVTKGQYNHHPNLLNNIYPSQSHHSDSQIINNSSPFTNSYNHHDSTSSFNVHGRSGTIPSLSDRPYLETCLDTDNNYDYFQFSSTNRYSPTASVTTASTNRSRPPLETAIYMVTNFRSRVIRF</sequence>
<comment type="subcellular location">
    <subcellularLocation>
        <location evidence="1">Membrane</location>
        <topology evidence="1">Single-pass membrane protein</topology>
    </subcellularLocation>
</comment>
<keyword evidence="6 11" id="KW-0472">Membrane</keyword>
<feature type="domain" description="SRCR" evidence="12">
    <location>
        <begin position="1919"/>
        <end position="2041"/>
    </location>
</feature>
<feature type="transmembrane region" description="Helical" evidence="11">
    <location>
        <begin position="2714"/>
        <end position="2737"/>
    </location>
</feature>
<dbReference type="InterPro" id="IPR012334">
    <property type="entry name" value="Pectin_lyas_fold"/>
</dbReference>
<dbReference type="PANTHER" id="PTHR47653:SF1">
    <property type="entry name" value="DELETED IN MALIGNANT BRAIN TUMORS 1 PROTEIN"/>
    <property type="match status" value="1"/>
</dbReference>
<dbReference type="GO" id="GO:0016020">
    <property type="term" value="C:membrane"/>
    <property type="evidence" value="ECO:0007669"/>
    <property type="project" value="UniProtKB-SubCell"/>
</dbReference>
<feature type="compositionally biased region" description="Polar residues" evidence="10">
    <location>
        <begin position="2992"/>
        <end position="3020"/>
    </location>
</feature>
<dbReference type="eggNOG" id="ENOG502QT9G">
    <property type="taxonomic scope" value="Eukaryota"/>
</dbReference>
<dbReference type="EMBL" id="CAEY01001371">
    <property type="status" value="NOT_ANNOTATED_CDS"/>
    <property type="molecule type" value="Genomic_DNA"/>
</dbReference>
<evidence type="ECO:0000256" key="9">
    <source>
        <dbReference type="PROSITE-ProRule" id="PRU00196"/>
    </source>
</evidence>
<reference evidence="14" key="1">
    <citation type="submission" date="2011-08" db="EMBL/GenBank/DDBJ databases">
        <authorList>
            <person name="Rombauts S."/>
        </authorList>
    </citation>
    <scope>NUCLEOTIDE SEQUENCE</scope>
    <source>
        <strain evidence="14">London</strain>
    </source>
</reference>
<dbReference type="PANTHER" id="PTHR47653">
    <property type="entry name" value="PROTEIN BARK BEETLE"/>
    <property type="match status" value="1"/>
</dbReference>
<dbReference type="SMART" id="SM00710">
    <property type="entry name" value="PbH1"/>
    <property type="match status" value="15"/>
</dbReference>
<name>T1K324_TETUR</name>
<evidence type="ECO:0000256" key="11">
    <source>
        <dbReference type="SAM" id="Phobius"/>
    </source>
</evidence>
<dbReference type="InterPro" id="IPR016187">
    <property type="entry name" value="CTDL_fold"/>
</dbReference>
<feature type="region of interest" description="Disordered" evidence="10">
    <location>
        <begin position="3025"/>
        <end position="3044"/>
    </location>
</feature>
<evidence type="ECO:0000313" key="14">
    <source>
        <dbReference type="Proteomes" id="UP000015104"/>
    </source>
</evidence>
<evidence type="ECO:0000256" key="6">
    <source>
        <dbReference type="ARBA" id="ARBA00023136"/>
    </source>
</evidence>
<evidence type="ECO:0000259" key="12">
    <source>
        <dbReference type="PROSITE" id="PS50287"/>
    </source>
</evidence>
<keyword evidence="2 11" id="KW-0812">Transmembrane</keyword>
<dbReference type="InterPro" id="IPR006626">
    <property type="entry name" value="PbH1"/>
</dbReference>
<feature type="compositionally biased region" description="Polar residues" evidence="10">
    <location>
        <begin position="2914"/>
        <end position="2926"/>
    </location>
</feature>
<dbReference type="Pfam" id="PF13229">
    <property type="entry name" value="Beta_helix"/>
    <property type="match status" value="1"/>
</dbReference>
<dbReference type="GO" id="GO:0045217">
    <property type="term" value="P:cell-cell junction maintenance"/>
    <property type="evidence" value="ECO:0007669"/>
    <property type="project" value="TreeGrafter"/>
</dbReference>
<keyword evidence="4" id="KW-0677">Repeat</keyword>
<evidence type="ECO:0000256" key="2">
    <source>
        <dbReference type="ARBA" id="ARBA00022692"/>
    </source>
</evidence>
<evidence type="ECO:0000256" key="1">
    <source>
        <dbReference type="ARBA" id="ARBA00004167"/>
    </source>
</evidence>
<protein>
    <recommendedName>
        <fullName evidence="12">SRCR domain-containing protein</fullName>
    </recommendedName>
</protein>
<feature type="disulfide bond" evidence="9">
    <location>
        <begin position="2004"/>
        <end position="2014"/>
    </location>
</feature>
<dbReference type="InterPro" id="IPR053243">
    <property type="entry name" value="SJ_maturation_regulator"/>
</dbReference>
<organism evidence="13 14">
    <name type="scientific">Tetranychus urticae</name>
    <name type="common">Two-spotted spider mite</name>
    <dbReference type="NCBI Taxonomy" id="32264"/>
    <lineage>
        <taxon>Eukaryota</taxon>
        <taxon>Metazoa</taxon>
        <taxon>Ecdysozoa</taxon>
        <taxon>Arthropoda</taxon>
        <taxon>Chelicerata</taxon>
        <taxon>Arachnida</taxon>
        <taxon>Acari</taxon>
        <taxon>Acariformes</taxon>
        <taxon>Trombidiformes</taxon>
        <taxon>Prostigmata</taxon>
        <taxon>Eleutherengona</taxon>
        <taxon>Raphignathae</taxon>
        <taxon>Tetranychoidea</taxon>
        <taxon>Tetranychidae</taxon>
        <taxon>Tetranychus</taxon>
    </lineage>
</organism>
<reference evidence="13" key="2">
    <citation type="submission" date="2015-06" db="UniProtKB">
        <authorList>
            <consortium name="EnsemblMetazoa"/>
        </authorList>
    </citation>
    <scope>IDENTIFICATION</scope>
</reference>
<dbReference type="SMART" id="SM00202">
    <property type="entry name" value="SR"/>
    <property type="match status" value="3"/>
</dbReference>
<dbReference type="EnsemblMetazoa" id="tetur04g07130.1">
    <property type="protein sequence ID" value="tetur04g07130.1"/>
    <property type="gene ID" value="tetur04g07130"/>
</dbReference>
<dbReference type="FunFam" id="3.10.250.10:FF:000016">
    <property type="entry name" value="Scavenger receptor cysteine-rich protein type 12"/>
    <property type="match status" value="1"/>
</dbReference>